<keyword evidence="1" id="KW-0812">Transmembrane</keyword>
<dbReference type="Proteomes" id="UP000278807">
    <property type="component" value="Unassembled WGS sequence"/>
</dbReference>
<accession>A0A3P7SN07</accession>
<sequence>MAWKVSTRIPEFALLTNKAIFAMADKLSIGFVFALAAIETRIAFAVVYVHRAILTLPTECTIAFIREVTLGFEVYTLRNDTLPTGCAVFTGLCIACFTSGVRRR</sequence>
<feature type="transmembrane region" description="Helical" evidence="1">
    <location>
        <begin position="27"/>
        <end position="49"/>
    </location>
</feature>
<keyword evidence="1" id="KW-0472">Membrane</keyword>
<evidence type="ECO:0000256" key="1">
    <source>
        <dbReference type="SAM" id="Phobius"/>
    </source>
</evidence>
<gene>
    <name evidence="2" type="ORF">HNAJ_LOCUS10963</name>
</gene>
<keyword evidence="3" id="KW-1185">Reference proteome</keyword>
<protein>
    <submittedName>
        <fullName evidence="2">Uncharacterized protein</fullName>
    </submittedName>
</protein>
<keyword evidence="1" id="KW-1133">Transmembrane helix</keyword>
<dbReference type="AlphaFoldDB" id="A0A3P7SN07"/>
<evidence type="ECO:0000313" key="3">
    <source>
        <dbReference type="Proteomes" id="UP000278807"/>
    </source>
</evidence>
<name>A0A3P7SN07_RODNA</name>
<evidence type="ECO:0000313" key="2">
    <source>
        <dbReference type="EMBL" id="VDO09211.1"/>
    </source>
</evidence>
<reference evidence="2 3" key="1">
    <citation type="submission" date="2018-11" db="EMBL/GenBank/DDBJ databases">
        <authorList>
            <consortium name="Pathogen Informatics"/>
        </authorList>
    </citation>
    <scope>NUCLEOTIDE SEQUENCE [LARGE SCALE GENOMIC DNA]</scope>
</reference>
<dbReference type="EMBL" id="UZAE01013310">
    <property type="protein sequence ID" value="VDO09211.1"/>
    <property type="molecule type" value="Genomic_DNA"/>
</dbReference>
<proteinExistence type="predicted"/>
<feature type="transmembrane region" description="Helical" evidence="1">
    <location>
        <begin position="82"/>
        <end position="101"/>
    </location>
</feature>
<organism evidence="2 3">
    <name type="scientific">Rodentolepis nana</name>
    <name type="common">Dwarf tapeworm</name>
    <name type="synonym">Hymenolepis nana</name>
    <dbReference type="NCBI Taxonomy" id="102285"/>
    <lineage>
        <taxon>Eukaryota</taxon>
        <taxon>Metazoa</taxon>
        <taxon>Spiralia</taxon>
        <taxon>Lophotrochozoa</taxon>
        <taxon>Platyhelminthes</taxon>
        <taxon>Cestoda</taxon>
        <taxon>Eucestoda</taxon>
        <taxon>Cyclophyllidea</taxon>
        <taxon>Hymenolepididae</taxon>
        <taxon>Rodentolepis</taxon>
    </lineage>
</organism>